<keyword evidence="5 7" id="KW-0472">Membrane</keyword>
<keyword evidence="2" id="KW-1003">Cell membrane</keyword>
<evidence type="ECO:0000256" key="5">
    <source>
        <dbReference type="ARBA" id="ARBA00023136"/>
    </source>
</evidence>
<name>A0ABY8QRK9_9MICO</name>
<feature type="region of interest" description="Disordered" evidence="6">
    <location>
        <begin position="26"/>
        <end position="47"/>
    </location>
</feature>
<feature type="transmembrane region" description="Helical" evidence="7">
    <location>
        <begin position="292"/>
        <end position="323"/>
    </location>
</feature>
<feature type="transmembrane region" description="Helical" evidence="7">
    <location>
        <begin position="93"/>
        <end position="122"/>
    </location>
</feature>
<feature type="transmembrane region" description="Helical" evidence="7">
    <location>
        <begin position="210"/>
        <end position="230"/>
    </location>
</feature>
<feature type="transmembrane region" description="Helical" evidence="7">
    <location>
        <begin position="64"/>
        <end position="86"/>
    </location>
</feature>
<feature type="transmembrane region" description="Helical" evidence="7">
    <location>
        <begin position="134"/>
        <end position="155"/>
    </location>
</feature>
<sequence>MGTDNQNASGFVQAVEERGGSVKAGVGTGLTPGGPGSSSGPGGDFGGTRVHRQTAASRFIASPWFAWGVMILAIAVPFISSSSYTIRISTDALIFVMLAVGLNIVVGYCGLLDLGYAAFFAIGAYTSGILSTVLGWPIIATIPAVIVAAVVAGLIIGGPTLRLRSDYLAIVTLGFGEIIRITANNLDFTGGPNGIFGIPGFGEFGLRPDVALYFVTVIIVGLAVLASARLGRSRIGRAWRFVREDEDAAEAMGIHTYRIKFAAYIGGAIFGGIAGVIFAAHQTAISPMSFTFLWSALILMAVVLGGMGSTPGVVIGALIISLLPELLRGAENWRYFIFGIVLIVMMVFRPQGIWPSKVSERVSKIEKKRTKQREKELER</sequence>
<dbReference type="PANTHER" id="PTHR30482:SF10">
    <property type="entry name" value="HIGH-AFFINITY BRANCHED-CHAIN AMINO ACID TRANSPORT PROTEIN BRAE"/>
    <property type="match status" value="1"/>
</dbReference>
<evidence type="ECO:0000313" key="8">
    <source>
        <dbReference type="EMBL" id="WGW11577.1"/>
    </source>
</evidence>
<dbReference type="CDD" id="cd06581">
    <property type="entry name" value="TM_PBP1_LivM_like"/>
    <property type="match status" value="1"/>
</dbReference>
<dbReference type="Proteomes" id="UP001209083">
    <property type="component" value="Chromosome"/>
</dbReference>
<keyword evidence="9" id="KW-1185">Reference proteome</keyword>
<evidence type="ECO:0000256" key="6">
    <source>
        <dbReference type="SAM" id="MobiDB-lite"/>
    </source>
</evidence>
<proteinExistence type="predicted"/>
<reference evidence="8 9" key="1">
    <citation type="submission" date="2023-05" db="EMBL/GenBank/DDBJ databases">
        <title>Lithophilousrod everest ZFBP1038 complete genpme.</title>
        <authorList>
            <person name="Tian M."/>
        </authorList>
    </citation>
    <scope>NUCLEOTIDE SEQUENCE [LARGE SCALE GENOMIC DNA]</scope>
    <source>
        <strain evidence="8 9">ZFBP1038</strain>
    </source>
</reference>
<gene>
    <name evidence="8" type="ORF">LWF01_16010</name>
</gene>
<feature type="transmembrane region" description="Helical" evidence="7">
    <location>
        <begin position="261"/>
        <end position="280"/>
    </location>
</feature>
<dbReference type="Pfam" id="PF02653">
    <property type="entry name" value="BPD_transp_2"/>
    <property type="match status" value="1"/>
</dbReference>
<accession>A0ABY8QRK9</accession>
<evidence type="ECO:0000313" key="9">
    <source>
        <dbReference type="Proteomes" id="UP001209083"/>
    </source>
</evidence>
<dbReference type="PANTHER" id="PTHR30482">
    <property type="entry name" value="HIGH-AFFINITY BRANCHED-CHAIN AMINO ACID TRANSPORT SYSTEM PERMEASE"/>
    <property type="match status" value="1"/>
</dbReference>
<feature type="transmembrane region" description="Helical" evidence="7">
    <location>
        <begin position="335"/>
        <end position="354"/>
    </location>
</feature>
<evidence type="ECO:0000256" key="3">
    <source>
        <dbReference type="ARBA" id="ARBA00022692"/>
    </source>
</evidence>
<dbReference type="EMBL" id="CP090958">
    <property type="protein sequence ID" value="WGW11577.1"/>
    <property type="molecule type" value="Genomic_DNA"/>
</dbReference>
<dbReference type="InterPro" id="IPR043428">
    <property type="entry name" value="LivM-like"/>
</dbReference>
<feature type="transmembrane region" description="Helical" evidence="7">
    <location>
        <begin position="167"/>
        <end position="183"/>
    </location>
</feature>
<comment type="subcellular location">
    <subcellularLocation>
        <location evidence="1">Cell membrane</location>
        <topology evidence="1">Multi-pass membrane protein</topology>
    </subcellularLocation>
</comment>
<keyword evidence="3 7" id="KW-0812">Transmembrane</keyword>
<evidence type="ECO:0000256" key="4">
    <source>
        <dbReference type="ARBA" id="ARBA00022989"/>
    </source>
</evidence>
<evidence type="ECO:0000256" key="1">
    <source>
        <dbReference type="ARBA" id="ARBA00004651"/>
    </source>
</evidence>
<dbReference type="InterPro" id="IPR001851">
    <property type="entry name" value="ABC_transp_permease"/>
</dbReference>
<keyword evidence="4 7" id="KW-1133">Transmembrane helix</keyword>
<dbReference type="RefSeq" id="WP_349638367.1">
    <property type="nucleotide sequence ID" value="NZ_CP090958.1"/>
</dbReference>
<feature type="compositionally biased region" description="Gly residues" evidence="6">
    <location>
        <begin position="26"/>
        <end position="46"/>
    </location>
</feature>
<evidence type="ECO:0000256" key="7">
    <source>
        <dbReference type="SAM" id="Phobius"/>
    </source>
</evidence>
<organism evidence="8 9">
    <name type="scientific">Saxibacter everestensis</name>
    <dbReference type="NCBI Taxonomy" id="2909229"/>
    <lineage>
        <taxon>Bacteria</taxon>
        <taxon>Bacillati</taxon>
        <taxon>Actinomycetota</taxon>
        <taxon>Actinomycetes</taxon>
        <taxon>Micrococcales</taxon>
        <taxon>Brevibacteriaceae</taxon>
        <taxon>Saxibacter</taxon>
    </lineage>
</organism>
<evidence type="ECO:0000256" key="2">
    <source>
        <dbReference type="ARBA" id="ARBA00022475"/>
    </source>
</evidence>
<protein>
    <submittedName>
        <fullName evidence="8">Branched-chain amino acid ABC transporter permease</fullName>
    </submittedName>
</protein>